<dbReference type="PANTHER" id="PTHR38432:SF1">
    <property type="entry name" value="TELA-LIKE PROTEIN SAOUHSC_01408"/>
    <property type="match status" value="1"/>
</dbReference>
<dbReference type="Pfam" id="PF05816">
    <property type="entry name" value="TelA"/>
    <property type="match status" value="1"/>
</dbReference>
<evidence type="ECO:0000256" key="2">
    <source>
        <dbReference type="PIRNR" id="PIRNR026508"/>
    </source>
</evidence>
<comment type="similarity">
    <text evidence="1 2">Belongs to the TelA family.</text>
</comment>
<gene>
    <name evidence="4" type="ORF">BLA18112_03815</name>
</gene>
<feature type="coiled-coil region" evidence="3">
    <location>
        <begin position="191"/>
        <end position="218"/>
    </location>
</feature>
<dbReference type="Proteomes" id="UP000494274">
    <property type="component" value="Unassembled WGS sequence"/>
</dbReference>
<organism evidence="4 5">
    <name type="scientific">Burkholderia lata (strain ATCC 17760 / DSM 23089 / LMG 22485 / NCIMB 9086 / R18194 / 383)</name>
    <dbReference type="NCBI Taxonomy" id="482957"/>
    <lineage>
        <taxon>Bacteria</taxon>
        <taxon>Pseudomonadati</taxon>
        <taxon>Pseudomonadota</taxon>
        <taxon>Betaproteobacteria</taxon>
        <taxon>Burkholderiales</taxon>
        <taxon>Burkholderiaceae</taxon>
        <taxon>Burkholderia</taxon>
        <taxon>Burkholderia cepacia complex</taxon>
    </lineage>
</organism>
<evidence type="ECO:0000256" key="1">
    <source>
        <dbReference type="ARBA" id="ARBA00005541"/>
    </source>
</evidence>
<dbReference type="RefSeq" id="WP_175044893.1">
    <property type="nucleotide sequence ID" value="NZ_CABVQI010000011.1"/>
</dbReference>
<dbReference type="PIRSF" id="PIRSF026508">
    <property type="entry name" value="TelA"/>
    <property type="match status" value="1"/>
</dbReference>
<reference evidence="4 5" key="1">
    <citation type="submission" date="2019-09" db="EMBL/GenBank/DDBJ databases">
        <authorList>
            <person name="Depoorter E."/>
        </authorList>
    </citation>
    <scope>NUCLEOTIDE SEQUENCE [LARGE SCALE GENOMIC DNA]</scope>
    <source>
        <strain evidence="4">R-18112</strain>
    </source>
</reference>
<evidence type="ECO:0000313" key="4">
    <source>
        <dbReference type="EMBL" id="VWC98425.1"/>
    </source>
</evidence>
<protein>
    <submittedName>
        <fullName evidence="4">Toxic anion resistance family protein</fullName>
    </submittedName>
</protein>
<accession>A0A6P2WA81</accession>
<dbReference type="PANTHER" id="PTHR38432">
    <property type="entry name" value="TELA-LIKE PROTEIN SAOUHSC_01408"/>
    <property type="match status" value="1"/>
</dbReference>
<name>A0A6P2WA81_BURL3</name>
<dbReference type="InterPro" id="IPR008863">
    <property type="entry name" value="Toxic_anion-R_TelA"/>
</dbReference>
<keyword evidence="3" id="KW-0175">Coiled coil</keyword>
<dbReference type="AlphaFoldDB" id="A0A6P2WA81"/>
<evidence type="ECO:0000256" key="3">
    <source>
        <dbReference type="SAM" id="Coils"/>
    </source>
</evidence>
<evidence type="ECO:0000313" key="5">
    <source>
        <dbReference type="Proteomes" id="UP000494274"/>
    </source>
</evidence>
<proteinExistence type="inferred from homology"/>
<dbReference type="EMBL" id="CABVQI010000011">
    <property type="protein sequence ID" value="VWC98425.1"/>
    <property type="molecule type" value="Genomic_DNA"/>
</dbReference>
<sequence length="363" mass="40360">MSESTASIDLMAAPAAAAPRNEADGAVARIRTSIDIESSTAVLSFGDDAMRELGAFSDRILADVKGKDLGEAGALLSNLQDQIRSLDPESLQKQGFVSRMLGTAQRAVERFVRRYEDVAGQINEVALRLEIWREAMRRDIAMLDDLHANGVQYVKNLDTYIAAGEQYVAEFRQSRMPELQAAMSGLSDDERALQQEKVQDLARNIDRLERKVHDLKLARMVGLQRLPQIRIVQNGDALLVDKIHTAIHTAIPAWKAQFITALALERQKQAYETQQAVVDMTNELLRKNAEQLHRSATSIEQASQRSVIDIESVRHANELLLRTVGDVMEIQAEGRKNRAAVEVELKKLESDLRTSLARQAAGA</sequence>